<comment type="caution">
    <text evidence="2">The sequence shown here is derived from an EMBL/GenBank/DDBJ whole genome shotgun (WGS) entry which is preliminary data.</text>
</comment>
<feature type="coiled-coil region" evidence="1">
    <location>
        <begin position="186"/>
        <end position="213"/>
    </location>
</feature>
<protein>
    <recommendedName>
        <fullName evidence="4">DUF2479 domain-containing protein</fullName>
    </recommendedName>
</protein>
<sequence length="221" mass="24889">MAYKSALSDNKQTELSYKDTSLPNDMKEEIIVVDSGLRNIIVPQTLKTVGVAGDHKAEALFFQIPRYFDGNDLSTHSALIRFINAGNEYGEYQITSKAIDDDFIVLGWQVSNYVTRYSGIVNFTVQFETADSNGIEYQWQTVPAQLIVLPGLKIEATITDKDDSLFRKLSVQVQTLQEKMNSLPNTSELNKTIESLNDSIDKLKNKISYLESNVVYTVKEV</sequence>
<name>A0A414ZRH1_9FIRM</name>
<reference evidence="2 3" key="1">
    <citation type="submission" date="2018-08" db="EMBL/GenBank/DDBJ databases">
        <title>A genome reference for cultivated species of the human gut microbiota.</title>
        <authorList>
            <person name="Zou Y."/>
            <person name="Xue W."/>
            <person name="Luo G."/>
        </authorList>
    </citation>
    <scope>NUCLEOTIDE SEQUENCE [LARGE SCALE GENOMIC DNA]</scope>
    <source>
        <strain evidence="2 3">AM16-11</strain>
    </source>
</reference>
<evidence type="ECO:0000313" key="2">
    <source>
        <dbReference type="EMBL" id="RHI25850.1"/>
    </source>
</evidence>
<dbReference type="EMBL" id="QRKN01000001">
    <property type="protein sequence ID" value="RHI25850.1"/>
    <property type="molecule type" value="Genomic_DNA"/>
</dbReference>
<proteinExistence type="predicted"/>
<evidence type="ECO:0000256" key="1">
    <source>
        <dbReference type="SAM" id="Coils"/>
    </source>
</evidence>
<evidence type="ECO:0000313" key="3">
    <source>
        <dbReference type="Proteomes" id="UP000285865"/>
    </source>
</evidence>
<dbReference type="AlphaFoldDB" id="A0A414ZRH1"/>
<keyword evidence="1" id="KW-0175">Coiled coil</keyword>
<dbReference type="RefSeq" id="WP_118257326.1">
    <property type="nucleotide sequence ID" value="NZ_QRKN01000001.1"/>
</dbReference>
<evidence type="ECO:0008006" key="4">
    <source>
        <dbReference type="Google" id="ProtNLM"/>
    </source>
</evidence>
<accession>A0A414ZRH1</accession>
<dbReference type="Proteomes" id="UP000285865">
    <property type="component" value="Unassembled WGS sequence"/>
</dbReference>
<organism evidence="2 3">
    <name type="scientific">Agathobacter rectalis</name>
    <dbReference type="NCBI Taxonomy" id="39491"/>
    <lineage>
        <taxon>Bacteria</taxon>
        <taxon>Bacillati</taxon>
        <taxon>Bacillota</taxon>
        <taxon>Clostridia</taxon>
        <taxon>Lachnospirales</taxon>
        <taxon>Lachnospiraceae</taxon>
        <taxon>Agathobacter</taxon>
    </lineage>
</organism>
<gene>
    <name evidence="2" type="ORF">DW172_03995</name>
</gene>